<proteinExistence type="predicted"/>
<sequence length="76" mass="8806">MYFQKRSSEPVPKENTMIWSCEQEGCKGWMRDNFSFAYAPTCHLCQSPMVSSMEMLPLLVNSNINMKLLKEGVRIL</sequence>
<dbReference type="EMBL" id="CAJVCE010000011">
    <property type="protein sequence ID" value="CAG7647878.1"/>
    <property type="molecule type" value="Genomic_DNA"/>
</dbReference>
<organism evidence="1 2">
    <name type="scientific">Paenibacillus allorhizosphaerae</name>
    <dbReference type="NCBI Taxonomy" id="2849866"/>
    <lineage>
        <taxon>Bacteria</taxon>
        <taxon>Bacillati</taxon>
        <taxon>Bacillota</taxon>
        <taxon>Bacilli</taxon>
        <taxon>Bacillales</taxon>
        <taxon>Paenibacillaceae</taxon>
        <taxon>Paenibacillus</taxon>
    </lineage>
</organism>
<name>A0ABM8VKZ5_9BACL</name>
<protein>
    <recommendedName>
        <fullName evidence="3">Cold-shock protein</fullName>
    </recommendedName>
</protein>
<dbReference type="Pfam" id="PF14169">
    <property type="entry name" value="YdjO"/>
    <property type="match status" value="1"/>
</dbReference>
<reference evidence="1 2" key="1">
    <citation type="submission" date="2021-06" db="EMBL/GenBank/DDBJ databases">
        <authorList>
            <person name="Criscuolo A."/>
        </authorList>
    </citation>
    <scope>NUCLEOTIDE SEQUENCE [LARGE SCALE GENOMIC DNA]</scope>
    <source>
        <strain evidence="2">CIP 111802</strain>
    </source>
</reference>
<dbReference type="RefSeq" id="WP_218100371.1">
    <property type="nucleotide sequence ID" value="NZ_CAJVCE010000011.1"/>
</dbReference>
<evidence type="ECO:0000313" key="2">
    <source>
        <dbReference type="Proteomes" id="UP000730618"/>
    </source>
</evidence>
<dbReference type="InterPro" id="IPR025916">
    <property type="entry name" value="YdjO"/>
</dbReference>
<keyword evidence="2" id="KW-1185">Reference proteome</keyword>
<gene>
    <name evidence="1" type="ORF">PAECIP111802_04086</name>
</gene>
<accession>A0ABM8VKZ5</accession>
<evidence type="ECO:0008006" key="3">
    <source>
        <dbReference type="Google" id="ProtNLM"/>
    </source>
</evidence>
<dbReference type="Proteomes" id="UP000730618">
    <property type="component" value="Unassembled WGS sequence"/>
</dbReference>
<comment type="caution">
    <text evidence="1">The sequence shown here is derived from an EMBL/GenBank/DDBJ whole genome shotgun (WGS) entry which is preliminary data.</text>
</comment>
<evidence type="ECO:0000313" key="1">
    <source>
        <dbReference type="EMBL" id="CAG7647878.1"/>
    </source>
</evidence>